<feature type="region of interest" description="Disordered" evidence="4">
    <location>
        <begin position="411"/>
        <end position="501"/>
    </location>
</feature>
<dbReference type="EMBL" id="VXIV02002285">
    <property type="protein sequence ID" value="KAF6026406.1"/>
    <property type="molecule type" value="Genomic_DNA"/>
</dbReference>
<evidence type="ECO:0000259" key="6">
    <source>
        <dbReference type="PROSITE" id="PS50195"/>
    </source>
</evidence>
<dbReference type="PANTHER" id="PTHR15706:SF2">
    <property type="entry name" value="SH3 AND PX DOMAIN-CONTAINING PROTEIN 2A"/>
    <property type="match status" value="1"/>
</dbReference>
<evidence type="ECO:0000256" key="3">
    <source>
        <dbReference type="PROSITE-ProRule" id="PRU00192"/>
    </source>
</evidence>
<evidence type="ECO:0000256" key="2">
    <source>
        <dbReference type="ARBA" id="ARBA00022737"/>
    </source>
</evidence>
<dbReference type="PROSITE" id="PS50002">
    <property type="entry name" value="SH3"/>
    <property type="match status" value="3"/>
</dbReference>
<dbReference type="GO" id="GO:0035091">
    <property type="term" value="F:phosphatidylinositol binding"/>
    <property type="evidence" value="ECO:0007669"/>
    <property type="project" value="InterPro"/>
</dbReference>
<reference evidence="7" key="1">
    <citation type="submission" date="2020-06" db="EMBL/GenBank/DDBJ databases">
        <title>Draft genome of Bugula neritina, a colonial animal packing powerful symbionts and potential medicines.</title>
        <authorList>
            <person name="Rayko M."/>
        </authorList>
    </citation>
    <scope>NUCLEOTIDE SEQUENCE [LARGE SCALE GENOMIC DNA]</scope>
    <source>
        <strain evidence="7">Kwan_BN1</strain>
    </source>
</reference>
<dbReference type="SUPFAM" id="SSF64268">
    <property type="entry name" value="PX domain"/>
    <property type="match status" value="1"/>
</dbReference>
<dbReference type="GO" id="GO:0016176">
    <property type="term" value="F:superoxide-generating NADPH oxidase activator activity"/>
    <property type="evidence" value="ECO:0007669"/>
    <property type="project" value="TreeGrafter"/>
</dbReference>
<dbReference type="GO" id="GO:0042554">
    <property type="term" value="P:superoxide anion generation"/>
    <property type="evidence" value="ECO:0007669"/>
    <property type="project" value="TreeGrafter"/>
</dbReference>
<dbReference type="Pfam" id="PF00787">
    <property type="entry name" value="PX"/>
    <property type="match status" value="1"/>
</dbReference>
<keyword evidence="1 3" id="KW-0728">SH3 domain</keyword>
<dbReference type="InterPro" id="IPR036028">
    <property type="entry name" value="SH3-like_dom_sf"/>
</dbReference>
<feature type="compositionally biased region" description="Low complexity" evidence="4">
    <location>
        <begin position="427"/>
        <end position="455"/>
    </location>
</feature>
<feature type="region of interest" description="Disordered" evidence="4">
    <location>
        <begin position="313"/>
        <end position="338"/>
    </location>
</feature>
<keyword evidence="8" id="KW-1185">Reference proteome</keyword>
<feature type="domain" description="PX" evidence="6">
    <location>
        <begin position="6"/>
        <end position="128"/>
    </location>
</feature>
<dbReference type="Gene3D" id="3.30.1520.10">
    <property type="entry name" value="Phox-like domain"/>
    <property type="match status" value="1"/>
</dbReference>
<organism evidence="7 8">
    <name type="scientific">Bugula neritina</name>
    <name type="common">Brown bryozoan</name>
    <name type="synonym">Sertularia neritina</name>
    <dbReference type="NCBI Taxonomy" id="10212"/>
    <lineage>
        <taxon>Eukaryota</taxon>
        <taxon>Metazoa</taxon>
        <taxon>Spiralia</taxon>
        <taxon>Lophotrochozoa</taxon>
        <taxon>Bryozoa</taxon>
        <taxon>Gymnolaemata</taxon>
        <taxon>Cheilostomatida</taxon>
        <taxon>Flustrina</taxon>
        <taxon>Buguloidea</taxon>
        <taxon>Bugulidae</taxon>
        <taxon>Bugula</taxon>
    </lineage>
</organism>
<dbReference type="Pfam" id="PF07653">
    <property type="entry name" value="SH3_2"/>
    <property type="match status" value="1"/>
</dbReference>
<feature type="domain" description="SH3" evidence="5">
    <location>
        <begin position="227"/>
        <end position="286"/>
    </location>
</feature>
<evidence type="ECO:0000259" key="5">
    <source>
        <dbReference type="PROSITE" id="PS50002"/>
    </source>
</evidence>
<dbReference type="Gene3D" id="2.30.30.40">
    <property type="entry name" value="SH3 Domains"/>
    <property type="match status" value="3"/>
</dbReference>
<keyword evidence="2" id="KW-0677">Repeat</keyword>
<dbReference type="SMART" id="SM00312">
    <property type="entry name" value="PX"/>
    <property type="match status" value="1"/>
</dbReference>
<evidence type="ECO:0000256" key="1">
    <source>
        <dbReference type="ARBA" id="ARBA00022443"/>
    </source>
</evidence>
<dbReference type="InterPro" id="IPR001452">
    <property type="entry name" value="SH3_domain"/>
</dbReference>
<protein>
    <submittedName>
        <fullName evidence="7">SH3PXD2B</fullName>
    </submittedName>
</protein>
<feature type="domain" description="SH3" evidence="5">
    <location>
        <begin position="343"/>
        <end position="402"/>
    </location>
</feature>
<dbReference type="CDD" id="cd11856">
    <property type="entry name" value="SH3_p47phox_like"/>
    <property type="match status" value="2"/>
</dbReference>
<dbReference type="AlphaFoldDB" id="A0A7J7JLU0"/>
<dbReference type="PANTHER" id="PTHR15706">
    <property type="entry name" value="SH3 MULTIPLE DOMAIN"/>
    <property type="match status" value="1"/>
</dbReference>
<dbReference type="InterPro" id="IPR001683">
    <property type="entry name" value="PX_dom"/>
</dbReference>
<evidence type="ECO:0000256" key="4">
    <source>
        <dbReference type="SAM" id="MobiDB-lite"/>
    </source>
</evidence>
<comment type="caution">
    <text evidence="7">The sequence shown here is derived from an EMBL/GenBank/DDBJ whole genome shotgun (WGS) entry which is preliminary data.</text>
</comment>
<dbReference type="OrthoDB" id="10255964at2759"/>
<accession>A0A7J7JLU0</accession>
<feature type="compositionally biased region" description="Pro residues" evidence="4">
    <location>
        <begin position="417"/>
        <end position="426"/>
    </location>
</feature>
<evidence type="ECO:0000313" key="7">
    <source>
        <dbReference type="EMBL" id="KAF6026406.1"/>
    </source>
</evidence>
<dbReference type="SUPFAM" id="SSF50044">
    <property type="entry name" value="SH3-domain"/>
    <property type="match status" value="3"/>
</dbReference>
<gene>
    <name evidence="7" type="ORF">EB796_015294</name>
</gene>
<name>A0A7J7JLU0_BUGNE</name>
<dbReference type="InterPro" id="IPR051228">
    <property type="entry name" value="NADPH_Oxidase/PX-Domain"/>
</dbReference>
<dbReference type="SMART" id="SM00326">
    <property type="entry name" value="SH3"/>
    <property type="match status" value="3"/>
</dbReference>
<dbReference type="InterPro" id="IPR036871">
    <property type="entry name" value="PX_dom_sf"/>
</dbReference>
<sequence>MSDTNRTAKTVSCNCFHLKSHPSRHFVYEIHVIWSTGQSAVIYRRYSQFFNLQCSLLDLFPLEAGTYDPSRRTIPFLPGKKLVGNLSEKTAEKRRSKFDVYLKALITLPRVGVSELVIQFLESRESDLKPLIERERKSRAHQIPVAGHGITSPISYPQYVVIEDYTKAQSGELSVAAGTVLYIVEKKHTGWWLAQYGEFTGWVPASYLDPVYNPSDNEDEALSAVPALPCKYVTTSDYVAAEGDELSIARGCVVDVITKAIDGWWTCRYSGKEGFFPAAYLRKADSLKAKQLLEMNRQPSAIVASAPTNGLNERSQLSHYAPPRRDANKPKPPRPPLPAVMSVKSVEYVAIADFANTMQDGIDLVEGSRIKVLNKDDSGWWFVQTGGVKGWAPSTYMEPVKALPLTVRADNTLVTRSPPPTRPRVPPKVASSSSPGSQTASETSSGSRSMTSDAAVSSYKRSNLSVGGACKPAISPKPVALRNQEFSPSAHTNAVTEDQGAQLSVAELRRRLTSNFSK</sequence>
<dbReference type="PROSITE" id="PS50195">
    <property type="entry name" value="PX"/>
    <property type="match status" value="1"/>
</dbReference>
<feature type="domain" description="SH3" evidence="5">
    <location>
        <begin position="154"/>
        <end position="213"/>
    </location>
</feature>
<dbReference type="Proteomes" id="UP000593567">
    <property type="component" value="Unassembled WGS sequence"/>
</dbReference>
<dbReference type="Pfam" id="PF00018">
    <property type="entry name" value="SH3_1"/>
    <property type="match status" value="2"/>
</dbReference>
<feature type="compositionally biased region" description="Polar residues" evidence="4">
    <location>
        <begin position="484"/>
        <end position="501"/>
    </location>
</feature>
<proteinExistence type="predicted"/>
<dbReference type="GO" id="GO:0005737">
    <property type="term" value="C:cytoplasm"/>
    <property type="evidence" value="ECO:0007669"/>
    <property type="project" value="TreeGrafter"/>
</dbReference>
<evidence type="ECO:0000313" key="8">
    <source>
        <dbReference type="Proteomes" id="UP000593567"/>
    </source>
</evidence>